<evidence type="ECO:0000256" key="2">
    <source>
        <dbReference type="SAM" id="SignalP"/>
    </source>
</evidence>
<dbReference type="OrthoDB" id="10360406at2759"/>
<evidence type="ECO:0000313" key="4">
    <source>
        <dbReference type="Proteomes" id="UP000076420"/>
    </source>
</evidence>
<protein>
    <submittedName>
        <fullName evidence="3">Uncharacterized protein</fullName>
    </submittedName>
</protein>
<organism evidence="3 4">
    <name type="scientific">Biomphalaria glabrata</name>
    <name type="common">Bloodfluke planorb</name>
    <name type="synonym">Freshwater snail</name>
    <dbReference type="NCBI Taxonomy" id="6526"/>
    <lineage>
        <taxon>Eukaryota</taxon>
        <taxon>Metazoa</taxon>
        <taxon>Spiralia</taxon>
        <taxon>Lophotrochozoa</taxon>
        <taxon>Mollusca</taxon>
        <taxon>Gastropoda</taxon>
        <taxon>Heterobranchia</taxon>
        <taxon>Euthyneura</taxon>
        <taxon>Panpulmonata</taxon>
        <taxon>Hygrophila</taxon>
        <taxon>Lymnaeoidea</taxon>
        <taxon>Planorbidae</taxon>
        <taxon>Biomphalaria</taxon>
    </lineage>
</organism>
<keyword evidence="1" id="KW-0812">Transmembrane</keyword>
<keyword evidence="1" id="KW-0472">Membrane</keyword>
<sequence>MNTLMLLTLVVTMHGVHMYAVMRVKHTVETELYSNEFYIDTIITKWNLQSLLTCLKKKQTESCIVKSLSKNYNQYKASSVEPQVLNNGKSRRKETAFECKYQSPLDTKTLACSRQDVSFPNCKCKSTYNFVMKWEEKEYFDHESLINCSLGSGLFAYSIVPPPSTSMDVTLTSNATQLKLVNIHSSYSRTTSHKHHSSTTLSDPRGTVIIISQTSKAEALTSTASKPLAAKYQPPASRVSPDIDRNSENDVISNNDDECMKLSSLVDVTNKTLVIIVLILVMNLFVSLTSLFSHFCRGKHIKHTSKYLPLENYLDKTENDFGVKNI</sequence>
<dbReference type="RefSeq" id="XP_013091528.2">
    <property type="nucleotide sequence ID" value="XM_013236074.2"/>
</dbReference>
<name>A0A2C9M3X6_BIOGL</name>
<proteinExistence type="predicted"/>
<dbReference type="EnsemblMetazoa" id="BGLB038146-RA">
    <property type="protein sequence ID" value="BGLB038146-PA"/>
    <property type="gene ID" value="BGLB038146"/>
</dbReference>
<evidence type="ECO:0000256" key="1">
    <source>
        <dbReference type="SAM" id="Phobius"/>
    </source>
</evidence>
<dbReference type="VEuPathDB" id="VectorBase:BGLAX_051130"/>
<feature type="chain" id="PRO_5012180644" evidence="2">
    <location>
        <begin position="19"/>
        <end position="326"/>
    </location>
</feature>
<feature type="transmembrane region" description="Helical" evidence="1">
    <location>
        <begin position="273"/>
        <end position="296"/>
    </location>
</feature>
<dbReference type="AlphaFoldDB" id="A0A2C9M3X6"/>
<reference evidence="3" key="1">
    <citation type="submission" date="2020-05" db="UniProtKB">
        <authorList>
            <consortium name="EnsemblMetazoa"/>
        </authorList>
    </citation>
    <scope>IDENTIFICATION</scope>
    <source>
        <strain evidence="3">BB02</strain>
    </source>
</reference>
<keyword evidence="2" id="KW-0732">Signal</keyword>
<dbReference type="Proteomes" id="UP000076420">
    <property type="component" value="Unassembled WGS sequence"/>
</dbReference>
<evidence type="ECO:0000313" key="3">
    <source>
        <dbReference type="EnsemblMetazoa" id="BGLB038146-PA"/>
    </source>
</evidence>
<keyword evidence="1" id="KW-1133">Transmembrane helix</keyword>
<feature type="signal peptide" evidence="2">
    <location>
        <begin position="1"/>
        <end position="18"/>
    </location>
</feature>
<accession>A0A2C9M3X6</accession>
<dbReference type="VEuPathDB" id="VectorBase:BGLB038146"/>
<gene>
    <name evidence="3" type="primary">106075151</name>
</gene>
<dbReference type="KEGG" id="bgt:106075151"/>